<dbReference type="PANTHER" id="PTHR43080:SF2">
    <property type="entry name" value="CBS DOMAIN-CONTAINING PROTEIN"/>
    <property type="match status" value="1"/>
</dbReference>
<evidence type="ECO:0000259" key="3">
    <source>
        <dbReference type="PROSITE" id="PS51371"/>
    </source>
</evidence>
<comment type="caution">
    <text evidence="4">The sequence shown here is derived from an EMBL/GenBank/DDBJ whole genome shotgun (WGS) entry which is preliminary data.</text>
</comment>
<reference evidence="5" key="1">
    <citation type="submission" date="2017-09" db="EMBL/GenBank/DDBJ databases">
        <title>Depth-based differentiation of microbial function through sediment-hosted aquifers and enrichment of novel symbionts in the deep terrestrial subsurface.</title>
        <authorList>
            <person name="Probst A.J."/>
            <person name="Ladd B."/>
            <person name="Jarett J.K."/>
            <person name="Geller-Mcgrath D.E."/>
            <person name="Sieber C.M.K."/>
            <person name="Emerson J.B."/>
            <person name="Anantharaman K."/>
            <person name="Thomas B.C."/>
            <person name="Malmstrom R."/>
            <person name="Stieglmeier M."/>
            <person name="Klingl A."/>
            <person name="Woyke T."/>
            <person name="Ryan C.M."/>
            <person name="Banfield J.F."/>
        </authorList>
    </citation>
    <scope>NUCLEOTIDE SEQUENCE [LARGE SCALE GENOMIC DNA]</scope>
</reference>
<accession>A0A2M7DPA6</accession>
<evidence type="ECO:0000256" key="1">
    <source>
        <dbReference type="ARBA" id="ARBA00023122"/>
    </source>
</evidence>
<dbReference type="InterPro" id="IPR000644">
    <property type="entry name" value="CBS_dom"/>
</dbReference>
<dbReference type="InterPro" id="IPR046342">
    <property type="entry name" value="CBS_dom_sf"/>
</dbReference>
<dbReference type="InterPro" id="IPR051257">
    <property type="entry name" value="Diverse_CBS-Domain"/>
</dbReference>
<protein>
    <recommendedName>
        <fullName evidence="3">CBS domain-containing protein</fullName>
    </recommendedName>
</protein>
<dbReference type="Gene3D" id="3.10.580.10">
    <property type="entry name" value="CBS-domain"/>
    <property type="match status" value="1"/>
</dbReference>
<dbReference type="EMBL" id="PETS01000056">
    <property type="protein sequence ID" value="PIV51574.1"/>
    <property type="molecule type" value="Genomic_DNA"/>
</dbReference>
<sequence>MKVKQIMVKKVISASPDTEIIKVAELLTINRIHGLPIISNNIVLGIITETDFFVKDLAQVYLPSYIDFLKKAEFTERISRKKKKEMNKLLNLTAQDIMTQPCFTIFADTDVKELVNIFKTKHYFTIPVVDTGGKMTGIITQADIINLIKV</sequence>
<dbReference type="Pfam" id="PF00571">
    <property type="entry name" value="CBS"/>
    <property type="match status" value="2"/>
</dbReference>
<organism evidence="4 5">
    <name type="scientific">Candidatus Falkowbacteria bacterium CG02_land_8_20_14_3_00_36_14</name>
    <dbReference type="NCBI Taxonomy" id="1974560"/>
    <lineage>
        <taxon>Bacteria</taxon>
        <taxon>Candidatus Falkowiibacteriota</taxon>
    </lineage>
</organism>
<evidence type="ECO:0000313" key="5">
    <source>
        <dbReference type="Proteomes" id="UP000228896"/>
    </source>
</evidence>
<dbReference type="SUPFAM" id="SSF54631">
    <property type="entry name" value="CBS-domain pair"/>
    <property type="match status" value="1"/>
</dbReference>
<dbReference type="PANTHER" id="PTHR43080">
    <property type="entry name" value="CBS DOMAIN-CONTAINING PROTEIN CBSX3, MITOCHONDRIAL"/>
    <property type="match status" value="1"/>
</dbReference>
<feature type="domain" description="CBS" evidence="3">
    <location>
        <begin position="7"/>
        <end position="64"/>
    </location>
</feature>
<gene>
    <name evidence="4" type="ORF">COS18_02550</name>
</gene>
<evidence type="ECO:0000256" key="2">
    <source>
        <dbReference type="PROSITE-ProRule" id="PRU00703"/>
    </source>
</evidence>
<dbReference type="SMART" id="SM00116">
    <property type="entry name" value="CBS"/>
    <property type="match status" value="2"/>
</dbReference>
<keyword evidence="1 2" id="KW-0129">CBS domain</keyword>
<feature type="domain" description="CBS" evidence="3">
    <location>
        <begin position="98"/>
        <end position="150"/>
    </location>
</feature>
<dbReference type="PROSITE" id="PS51371">
    <property type="entry name" value="CBS"/>
    <property type="match status" value="2"/>
</dbReference>
<dbReference type="Proteomes" id="UP000228896">
    <property type="component" value="Unassembled WGS sequence"/>
</dbReference>
<dbReference type="AlphaFoldDB" id="A0A2M7DPA6"/>
<proteinExistence type="predicted"/>
<name>A0A2M7DPA6_9BACT</name>
<evidence type="ECO:0000313" key="4">
    <source>
        <dbReference type="EMBL" id="PIV51574.1"/>
    </source>
</evidence>